<dbReference type="WBParaSite" id="jg22061">
    <property type="protein sequence ID" value="jg22061"/>
    <property type="gene ID" value="jg22061"/>
</dbReference>
<protein>
    <submittedName>
        <fullName evidence="2">Uncharacterized protein</fullName>
    </submittedName>
</protein>
<proteinExistence type="predicted"/>
<evidence type="ECO:0000313" key="2">
    <source>
        <dbReference type="WBParaSite" id="jg22061"/>
    </source>
</evidence>
<accession>A0A915DQH9</accession>
<keyword evidence="1" id="KW-1185">Reference proteome</keyword>
<organism evidence="1 2">
    <name type="scientific">Ditylenchus dipsaci</name>
    <dbReference type="NCBI Taxonomy" id="166011"/>
    <lineage>
        <taxon>Eukaryota</taxon>
        <taxon>Metazoa</taxon>
        <taxon>Ecdysozoa</taxon>
        <taxon>Nematoda</taxon>
        <taxon>Chromadorea</taxon>
        <taxon>Rhabditida</taxon>
        <taxon>Tylenchina</taxon>
        <taxon>Tylenchomorpha</taxon>
        <taxon>Sphaerularioidea</taxon>
        <taxon>Anguinidae</taxon>
        <taxon>Anguininae</taxon>
        <taxon>Ditylenchus</taxon>
    </lineage>
</organism>
<dbReference type="Proteomes" id="UP000887574">
    <property type="component" value="Unplaced"/>
</dbReference>
<dbReference type="AlphaFoldDB" id="A0A915DQH9"/>
<evidence type="ECO:0000313" key="1">
    <source>
        <dbReference type="Proteomes" id="UP000887574"/>
    </source>
</evidence>
<reference evidence="2" key="1">
    <citation type="submission" date="2022-11" db="UniProtKB">
        <authorList>
            <consortium name="WormBaseParasite"/>
        </authorList>
    </citation>
    <scope>IDENTIFICATION</scope>
</reference>
<sequence length="233" mass="27196">MSSSDESFEDERIIAPRQRVFRLRTVITDPTQFRERFRLTPRQADVLLSLLGEQLEPSTFRSNAMSAKEKLLCALRFYSSNAFSTLWDMLKILKTHHPTVCGAVDGTLIKLAFCPSEHESQFVDRHQQHSINSMNINDLLILLLDQEFPRKEFSLICHIFICARRDLFTLDYEIKGEKLRKLKLENRLLELSIYEKEVQLGFPPELTIFAFNEKSAEEDDPTGMEENSFVDMW</sequence>
<name>A0A915DQH9_9BILA</name>